<dbReference type="AlphaFoldDB" id="A0A930Y343"/>
<keyword evidence="2 5" id="KW-0689">Ribosomal protein</keyword>
<dbReference type="InterPro" id="IPR001911">
    <property type="entry name" value="Ribosomal_bS21"/>
</dbReference>
<dbReference type="Gene3D" id="1.20.5.1150">
    <property type="entry name" value="Ribosomal protein S8"/>
    <property type="match status" value="1"/>
</dbReference>
<dbReference type="HAMAP" id="MF_00358">
    <property type="entry name" value="Ribosomal_bS21"/>
    <property type="match status" value="1"/>
</dbReference>
<gene>
    <name evidence="5" type="primary">rpsU</name>
    <name evidence="7" type="ORF">ISN26_05690</name>
</gene>
<accession>A0A930Y343</accession>
<dbReference type="InterPro" id="IPR038380">
    <property type="entry name" value="Ribosomal_bS21_sf"/>
</dbReference>
<keyword evidence="8" id="KW-1185">Reference proteome</keyword>
<sequence length="73" mass="9019">MPSVTIKEHENFEVAMRRFKRMIDKTNRISDIRSLKHFEKPTTRRKRKKLAAIKRQQRKVRLQRLLFKNTRAR</sequence>
<evidence type="ECO:0000256" key="4">
    <source>
        <dbReference type="ARBA" id="ARBA00035135"/>
    </source>
</evidence>
<dbReference type="Pfam" id="PF01165">
    <property type="entry name" value="Ribosomal_S21"/>
    <property type="match status" value="1"/>
</dbReference>
<dbReference type="NCBIfam" id="TIGR00030">
    <property type="entry name" value="S21p"/>
    <property type="match status" value="1"/>
</dbReference>
<evidence type="ECO:0000256" key="2">
    <source>
        <dbReference type="ARBA" id="ARBA00022980"/>
    </source>
</evidence>
<organism evidence="7 8">
    <name type="scientific">Candidatus Amphirhobacter heronislandensis</name>
    <dbReference type="NCBI Taxonomy" id="1732024"/>
    <lineage>
        <taxon>Bacteria</taxon>
        <taxon>Pseudomonadati</taxon>
        <taxon>Pseudomonadota</taxon>
        <taxon>Gammaproteobacteria</taxon>
        <taxon>Candidatus Tethybacterales</taxon>
        <taxon>Candidatus Tethybacteraceae</taxon>
        <taxon>Candidatus Amphirhobacter</taxon>
    </lineage>
</organism>
<proteinExistence type="inferred from homology"/>
<evidence type="ECO:0000256" key="5">
    <source>
        <dbReference type="HAMAP-Rule" id="MF_00358"/>
    </source>
</evidence>
<name>A0A930Y343_9GAMM</name>
<protein>
    <recommendedName>
        <fullName evidence="4 5">Small ribosomal subunit protein bS21</fullName>
    </recommendedName>
</protein>
<evidence type="ECO:0000256" key="3">
    <source>
        <dbReference type="ARBA" id="ARBA00023274"/>
    </source>
</evidence>
<reference evidence="7" key="1">
    <citation type="submission" date="2020-10" db="EMBL/GenBank/DDBJ databases">
        <title>An improved Amphimedon queenslandica hologenome assembly reveals how three proteobacterial symbionts can extend the metabolic phenotypic of their marine sponge host.</title>
        <authorList>
            <person name="Degnan B."/>
            <person name="Degnan S."/>
            <person name="Xiang X."/>
        </authorList>
    </citation>
    <scope>NUCLEOTIDE SEQUENCE</scope>
    <source>
        <strain evidence="7">AqS2</strain>
    </source>
</reference>
<dbReference type="GO" id="GO:1990904">
    <property type="term" value="C:ribonucleoprotein complex"/>
    <property type="evidence" value="ECO:0007669"/>
    <property type="project" value="UniProtKB-KW"/>
</dbReference>
<dbReference type="GO" id="GO:0003735">
    <property type="term" value="F:structural constituent of ribosome"/>
    <property type="evidence" value="ECO:0007669"/>
    <property type="project" value="InterPro"/>
</dbReference>
<keyword evidence="3 5" id="KW-0687">Ribonucleoprotein</keyword>
<dbReference type="EMBL" id="JADHEI010000040">
    <property type="protein sequence ID" value="MBF2735551.1"/>
    <property type="molecule type" value="Genomic_DNA"/>
</dbReference>
<evidence type="ECO:0000313" key="7">
    <source>
        <dbReference type="EMBL" id="MBF2735551.1"/>
    </source>
</evidence>
<comment type="similarity">
    <text evidence="1 5 6">Belongs to the bacterial ribosomal protein bS21 family.</text>
</comment>
<dbReference type="GO" id="GO:0006412">
    <property type="term" value="P:translation"/>
    <property type="evidence" value="ECO:0007669"/>
    <property type="project" value="UniProtKB-UniRule"/>
</dbReference>
<dbReference type="Proteomes" id="UP000604381">
    <property type="component" value="Unassembled WGS sequence"/>
</dbReference>
<dbReference type="PRINTS" id="PR00976">
    <property type="entry name" value="RIBOSOMALS21"/>
</dbReference>
<dbReference type="GO" id="GO:0005840">
    <property type="term" value="C:ribosome"/>
    <property type="evidence" value="ECO:0007669"/>
    <property type="project" value="UniProtKB-KW"/>
</dbReference>
<evidence type="ECO:0000256" key="1">
    <source>
        <dbReference type="ARBA" id="ARBA00006640"/>
    </source>
</evidence>
<evidence type="ECO:0000313" key="8">
    <source>
        <dbReference type="Proteomes" id="UP000604381"/>
    </source>
</evidence>
<comment type="caution">
    <text evidence="7">The sequence shown here is derived from an EMBL/GenBank/DDBJ whole genome shotgun (WGS) entry which is preliminary data.</text>
</comment>
<evidence type="ECO:0000256" key="6">
    <source>
        <dbReference type="RuleBase" id="RU000667"/>
    </source>
</evidence>